<sequence>MCFKSVSWMKFLHHYKTKFDNEHIQLTTGHNKTAVLIEPRLNPLVELVIKNFMYFLHNWNLMVICGNKNKDYISHLSTEIGDIIIYDLQIDNLTIREYNDLCLSKELYNLIPTENMLIFQIDTLLRKPIPDDYLLYAYVGAPWKKNVSWFGKTNGIGNGGLSLRRKSYMLSIIENYDKKMKWNEDVIVGTMCKKMNLPMPTYEQASCFAVETVMNDDSVGIHKPHFNETQLKHLFITP</sequence>
<reference evidence="2" key="1">
    <citation type="journal article" date="2020" name="Nature">
        <title>Giant virus diversity and host interactions through global metagenomics.</title>
        <authorList>
            <person name="Schulz F."/>
            <person name="Roux S."/>
            <person name="Paez-Espino D."/>
            <person name="Jungbluth S."/>
            <person name="Walsh D.A."/>
            <person name="Denef V.J."/>
            <person name="McMahon K.D."/>
            <person name="Konstantinidis K.T."/>
            <person name="Eloe-Fadrosh E.A."/>
            <person name="Kyrpides N.C."/>
            <person name="Woyke T."/>
        </authorList>
    </citation>
    <scope>NUCLEOTIDE SEQUENCE</scope>
    <source>
        <strain evidence="2">GVMAG-S-1074260-58</strain>
    </source>
</reference>
<dbReference type="InterPro" id="IPR043729">
    <property type="entry name" value="DUF5672"/>
</dbReference>
<evidence type="ECO:0000259" key="1">
    <source>
        <dbReference type="Pfam" id="PF18922"/>
    </source>
</evidence>
<feature type="domain" description="DUF5672" evidence="1">
    <location>
        <begin position="94"/>
        <end position="222"/>
    </location>
</feature>
<dbReference type="Pfam" id="PF18922">
    <property type="entry name" value="DUF5672"/>
    <property type="match status" value="1"/>
</dbReference>
<dbReference type="AlphaFoldDB" id="A0A6C0JWJ0"/>
<organism evidence="2">
    <name type="scientific">viral metagenome</name>
    <dbReference type="NCBI Taxonomy" id="1070528"/>
    <lineage>
        <taxon>unclassified sequences</taxon>
        <taxon>metagenomes</taxon>
        <taxon>organismal metagenomes</taxon>
    </lineage>
</organism>
<name>A0A6C0JWJ0_9ZZZZ</name>
<proteinExistence type="predicted"/>
<evidence type="ECO:0000313" key="2">
    <source>
        <dbReference type="EMBL" id="QHU09176.1"/>
    </source>
</evidence>
<dbReference type="EMBL" id="MN740705">
    <property type="protein sequence ID" value="QHU09176.1"/>
    <property type="molecule type" value="Genomic_DNA"/>
</dbReference>
<protein>
    <recommendedName>
        <fullName evidence="1">DUF5672 domain-containing protein</fullName>
    </recommendedName>
</protein>
<accession>A0A6C0JWJ0</accession>